<evidence type="ECO:0000256" key="11">
    <source>
        <dbReference type="ARBA" id="ARBA00041912"/>
    </source>
</evidence>
<protein>
    <recommendedName>
        <fullName evidence="12">L-dopachrome isomerase</fullName>
        <ecNumber evidence="9">5.3.2.1</ecNumber>
        <ecNumber evidence="8">5.3.3.12</ecNumber>
    </recommendedName>
    <alternativeName>
        <fullName evidence="10">L-dopachrome tautomerase</fullName>
    </alternativeName>
    <alternativeName>
        <fullName evidence="11">Phenylpyruvate tautomerase</fullName>
    </alternativeName>
</protein>
<sequence>MSFPNTTPTIVEGNGMMRNIDRPPPGDPVRRRTSPLHPDIQRKRSAYFENEFAATNRGPDPVKCRVQNEAMVLAEFKTNVIINDEFTFITDLSYQLSNRYQRPMSSIAVTLNHGQCMMFGGSFDSAYTLTIHALPSLTQPTTNKRNAALIQKHVEETLAVKPSRGYVRFVPTPEDSVAIGGKTIAGEIEDSGGSTVTDESEPPARKGSKGNRRISVRSISNLKASAADPNQRIPTPPLSATDSITPIPEMPEVPPTPPTPPSDEKLLSVPDIKGEKTAPRRRSFRFGLFGSKQPPNSSD</sequence>
<evidence type="ECO:0000256" key="13">
    <source>
        <dbReference type="SAM" id="MobiDB-lite"/>
    </source>
</evidence>
<dbReference type="Proteomes" id="UP000293360">
    <property type="component" value="Unassembled WGS sequence"/>
</dbReference>
<evidence type="ECO:0000256" key="2">
    <source>
        <dbReference type="ARBA" id="ARBA00005851"/>
    </source>
</evidence>
<dbReference type="PANTHER" id="PTHR11954:SF6">
    <property type="entry name" value="MACROPHAGE MIGRATION INHIBITORY FACTOR"/>
    <property type="match status" value="1"/>
</dbReference>
<feature type="compositionally biased region" description="Pro residues" evidence="13">
    <location>
        <begin position="248"/>
        <end position="261"/>
    </location>
</feature>
<dbReference type="InterPro" id="IPR001398">
    <property type="entry name" value="Macrophage_inhib_fac"/>
</dbReference>
<comment type="caution">
    <text evidence="14">The sequence shown here is derived from an EMBL/GenBank/DDBJ whole genome shotgun (WGS) entry which is preliminary data.</text>
</comment>
<proteinExistence type="inferred from homology"/>
<dbReference type="SUPFAM" id="SSF55331">
    <property type="entry name" value="Tautomerase/MIF"/>
    <property type="match status" value="1"/>
</dbReference>
<comment type="subcellular location">
    <subcellularLocation>
        <location evidence="1">Secreted</location>
    </subcellularLocation>
</comment>
<evidence type="ECO:0000256" key="10">
    <source>
        <dbReference type="ARBA" id="ARBA00041631"/>
    </source>
</evidence>
<keyword evidence="15" id="KW-1185">Reference proteome</keyword>
<evidence type="ECO:0000256" key="12">
    <source>
        <dbReference type="ARBA" id="ARBA00042730"/>
    </source>
</evidence>
<evidence type="ECO:0000256" key="6">
    <source>
        <dbReference type="ARBA" id="ARBA00036735"/>
    </source>
</evidence>
<feature type="compositionally biased region" description="Basic residues" evidence="13">
    <location>
        <begin position="206"/>
        <end position="215"/>
    </location>
</feature>
<gene>
    <name evidence="14" type="ORF">DL764_009441</name>
</gene>
<keyword evidence="3" id="KW-0202">Cytokine</keyword>
<keyword evidence="5" id="KW-0413">Isomerase</keyword>
<feature type="region of interest" description="Disordered" evidence="13">
    <location>
        <begin position="185"/>
        <end position="299"/>
    </location>
</feature>
<dbReference type="GO" id="GO:0005576">
    <property type="term" value="C:extracellular region"/>
    <property type="evidence" value="ECO:0007669"/>
    <property type="project" value="UniProtKB-SubCell"/>
</dbReference>
<reference evidence="14 15" key="1">
    <citation type="submission" date="2018-06" db="EMBL/GenBank/DDBJ databases">
        <title>Complete Genomes of Monosporascus.</title>
        <authorList>
            <person name="Robinson A.J."/>
            <person name="Natvig D.O."/>
        </authorList>
    </citation>
    <scope>NUCLEOTIDE SEQUENCE [LARGE SCALE GENOMIC DNA]</scope>
    <source>
        <strain evidence="14 15">CBS 110550</strain>
    </source>
</reference>
<comment type="catalytic activity">
    <reaction evidence="6">
        <text>3-phenylpyruvate = enol-phenylpyruvate</text>
        <dbReference type="Rhea" id="RHEA:17097"/>
        <dbReference type="ChEBI" id="CHEBI:16815"/>
        <dbReference type="ChEBI" id="CHEBI:18005"/>
        <dbReference type="EC" id="5.3.2.1"/>
    </reaction>
</comment>
<evidence type="ECO:0000256" key="7">
    <source>
        <dbReference type="ARBA" id="ARBA00036823"/>
    </source>
</evidence>
<evidence type="ECO:0000256" key="3">
    <source>
        <dbReference type="ARBA" id="ARBA00022514"/>
    </source>
</evidence>
<dbReference type="STRING" id="155417.A0A4V1X8Z4"/>
<evidence type="ECO:0000313" key="15">
    <source>
        <dbReference type="Proteomes" id="UP000293360"/>
    </source>
</evidence>
<accession>A0A4V1X8Z4</accession>
<dbReference type="PANTHER" id="PTHR11954">
    <property type="entry name" value="D-DOPACHROME DECARBOXYLASE"/>
    <property type="match status" value="1"/>
</dbReference>
<dbReference type="GO" id="GO:0050178">
    <property type="term" value="F:phenylpyruvate tautomerase activity"/>
    <property type="evidence" value="ECO:0007669"/>
    <property type="project" value="UniProtKB-EC"/>
</dbReference>
<evidence type="ECO:0000256" key="8">
    <source>
        <dbReference type="ARBA" id="ARBA00038932"/>
    </source>
</evidence>
<comment type="catalytic activity">
    <reaction evidence="7">
        <text>L-dopachrome = 5,6-dihydroxyindole-2-carboxylate</text>
        <dbReference type="Rhea" id="RHEA:13041"/>
        <dbReference type="ChEBI" id="CHEBI:16875"/>
        <dbReference type="ChEBI" id="CHEBI:57509"/>
        <dbReference type="EC" id="5.3.3.12"/>
    </reaction>
</comment>
<evidence type="ECO:0000313" key="14">
    <source>
        <dbReference type="EMBL" id="RYO83556.1"/>
    </source>
</evidence>
<dbReference type="InterPro" id="IPR014347">
    <property type="entry name" value="Tautomerase/MIF_sf"/>
</dbReference>
<dbReference type="EC" id="5.3.2.1" evidence="9"/>
<feature type="region of interest" description="Disordered" evidence="13">
    <location>
        <begin position="1"/>
        <end position="37"/>
    </location>
</feature>
<feature type="compositionally biased region" description="Basic and acidic residues" evidence="13">
    <location>
        <begin position="262"/>
        <end position="278"/>
    </location>
</feature>
<comment type="similarity">
    <text evidence="2">Belongs to the MIF family.</text>
</comment>
<organism evidence="14 15">
    <name type="scientific">Monosporascus ibericus</name>
    <dbReference type="NCBI Taxonomy" id="155417"/>
    <lineage>
        <taxon>Eukaryota</taxon>
        <taxon>Fungi</taxon>
        <taxon>Dikarya</taxon>
        <taxon>Ascomycota</taxon>
        <taxon>Pezizomycotina</taxon>
        <taxon>Sordariomycetes</taxon>
        <taxon>Xylariomycetidae</taxon>
        <taxon>Xylariales</taxon>
        <taxon>Xylariales incertae sedis</taxon>
        <taxon>Monosporascus</taxon>
    </lineage>
</organism>
<dbReference type="GO" id="GO:0004167">
    <property type="term" value="F:dopachrome isomerase activity"/>
    <property type="evidence" value="ECO:0007669"/>
    <property type="project" value="UniProtKB-EC"/>
</dbReference>
<evidence type="ECO:0000256" key="4">
    <source>
        <dbReference type="ARBA" id="ARBA00022525"/>
    </source>
</evidence>
<dbReference type="Pfam" id="PF01187">
    <property type="entry name" value="MIF"/>
    <property type="match status" value="1"/>
</dbReference>
<dbReference type="Gene3D" id="3.30.429.10">
    <property type="entry name" value="Macrophage Migration Inhibitory Factor"/>
    <property type="match status" value="1"/>
</dbReference>
<dbReference type="EC" id="5.3.3.12" evidence="8"/>
<keyword evidence="4" id="KW-0964">Secreted</keyword>
<evidence type="ECO:0000256" key="5">
    <source>
        <dbReference type="ARBA" id="ARBA00023235"/>
    </source>
</evidence>
<name>A0A4V1X8Z4_9PEZI</name>
<dbReference type="AlphaFoldDB" id="A0A4V1X8Z4"/>
<evidence type="ECO:0000256" key="9">
    <source>
        <dbReference type="ARBA" id="ARBA00039086"/>
    </source>
</evidence>
<evidence type="ECO:0000256" key="1">
    <source>
        <dbReference type="ARBA" id="ARBA00004613"/>
    </source>
</evidence>
<dbReference type="OrthoDB" id="255819at2759"/>
<dbReference type="EMBL" id="QJNU01000894">
    <property type="protein sequence ID" value="RYO83556.1"/>
    <property type="molecule type" value="Genomic_DNA"/>
</dbReference>